<keyword evidence="3 6" id="KW-0540">Nuclease</keyword>
<comment type="cofactor">
    <cofactor evidence="6">
        <name>Mg(2+)</name>
        <dbReference type="ChEBI" id="CHEBI:18420"/>
    </cofactor>
</comment>
<dbReference type="Gene3D" id="3.30.2170.10">
    <property type="entry name" value="archaeoglobus fulgidus dsm 4304 superfamily"/>
    <property type="match status" value="1"/>
</dbReference>
<dbReference type="GO" id="GO:0016891">
    <property type="term" value="F:RNA endonuclease activity producing 5'-phosphomonoesters, hydrolytic mechanism"/>
    <property type="evidence" value="ECO:0007669"/>
    <property type="project" value="TreeGrafter"/>
</dbReference>
<dbReference type="InterPro" id="IPR007581">
    <property type="entry name" value="Endonuclease-V"/>
</dbReference>
<dbReference type="NCBIfam" id="NF008629">
    <property type="entry name" value="PRK11617.1"/>
    <property type="match status" value="1"/>
</dbReference>
<dbReference type="AlphaFoldDB" id="A0A7C0U6E5"/>
<feature type="binding site" evidence="6">
    <location>
        <position position="44"/>
    </location>
    <ligand>
        <name>Mg(2+)</name>
        <dbReference type="ChEBI" id="CHEBI:18420"/>
    </ligand>
</feature>
<dbReference type="CDD" id="cd06559">
    <property type="entry name" value="Endonuclease_V"/>
    <property type="match status" value="1"/>
</dbReference>
<comment type="similarity">
    <text evidence="6">Belongs to the endonuclease V family.</text>
</comment>
<feature type="binding site" evidence="6">
    <location>
        <position position="112"/>
    </location>
    <ligand>
        <name>Mg(2+)</name>
        <dbReference type="ChEBI" id="CHEBI:18420"/>
    </ligand>
</feature>
<keyword evidence="6" id="KW-0479">Metal-binding</keyword>
<evidence type="ECO:0000256" key="4">
    <source>
        <dbReference type="ARBA" id="ARBA00022759"/>
    </source>
</evidence>
<comment type="caution">
    <text evidence="7">The sequence shown here is derived from an EMBL/GenBank/DDBJ whole genome shotgun (WGS) entry which is preliminary data.</text>
</comment>
<dbReference type="GO" id="GO:0043737">
    <property type="term" value="F:deoxyribonuclease V activity"/>
    <property type="evidence" value="ECO:0007669"/>
    <property type="project" value="UniProtKB-UniRule"/>
</dbReference>
<dbReference type="GO" id="GO:0005737">
    <property type="term" value="C:cytoplasm"/>
    <property type="evidence" value="ECO:0007669"/>
    <property type="project" value="UniProtKB-SubCell"/>
</dbReference>
<evidence type="ECO:0000256" key="2">
    <source>
        <dbReference type="ARBA" id="ARBA00022490"/>
    </source>
</evidence>
<evidence type="ECO:0000256" key="6">
    <source>
        <dbReference type="HAMAP-Rule" id="MF_00801"/>
    </source>
</evidence>
<keyword evidence="6" id="KW-0234">DNA repair</keyword>
<comment type="function">
    <text evidence="6">DNA repair enzyme involved in the repair of deaminated bases. Selectively cleaves double-stranded DNA at the second phosphodiester bond 3' to a deoxyinosine leaving behind the intact lesion on the nicked DNA.</text>
</comment>
<feature type="site" description="Interaction with target DNA" evidence="6">
    <location>
        <position position="82"/>
    </location>
</feature>
<dbReference type="Proteomes" id="UP000885690">
    <property type="component" value="Unassembled WGS sequence"/>
</dbReference>
<name>A0A7C0U6E5_9BACT</name>
<dbReference type="GO" id="GO:0006281">
    <property type="term" value="P:DNA repair"/>
    <property type="evidence" value="ECO:0007669"/>
    <property type="project" value="UniProtKB-UniRule"/>
</dbReference>
<accession>A0A7C0U6E5</accession>
<gene>
    <name evidence="6" type="primary">nfi</name>
    <name evidence="7" type="ORF">ENF32_01425</name>
</gene>
<comment type="catalytic activity">
    <reaction evidence="6">
        <text>Endonucleolytic cleavage at apurinic or apyrimidinic sites to products with a 5'-phosphate.</text>
        <dbReference type="EC" id="3.1.21.7"/>
    </reaction>
</comment>
<keyword evidence="2 6" id="KW-0963">Cytoplasm</keyword>
<dbReference type="EMBL" id="DQWS01000053">
    <property type="protein sequence ID" value="HDD52713.1"/>
    <property type="molecule type" value="Genomic_DNA"/>
</dbReference>
<evidence type="ECO:0000256" key="1">
    <source>
        <dbReference type="ARBA" id="ARBA00004496"/>
    </source>
</evidence>
<protein>
    <recommendedName>
        <fullName evidence="6">Endonuclease V</fullName>
        <ecNumber evidence="6">3.1.21.7</ecNumber>
    </recommendedName>
    <alternativeName>
        <fullName evidence="6">Deoxyinosine 3'endonuclease</fullName>
    </alternativeName>
    <alternativeName>
        <fullName evidence="6">Deoxyribonuclease V</fullName>
        <shortName evidence="6">DNase V</shortName>
    </alternativeName>
</protein>
<dbReference type="GO" id="GO:0003727">
    <property type="term" value="F:single-stranded RNA binding"/>
    <property type="evidence" value="ECO:0007669"/>
    <property type="project" value="TreeGrafter"/>
</dbReference>
<sequence>MVVHHLHPWDLSPQEAMELQKELASRVREEPLDLEKVDLIAGVDVSFSRGDSTGYAAVVVMEYPSFKVVEVAGIKGDLGMPYIPGLLSFREAPLILRALEKLKRTPQVILVDGNGIAHPRGLGIASHLGVLLDAATIGCAKSRLLGHHEEPGPQKGEWAPWRHEGRLLGAVLRTRTGVKPIYVSVGHRVTLDDALELVLSCCPRYRIPEPIRAAHKEVNRLRREDG</sequence>
<proteinExistence type="inferred from homology"/>
<dbReference type="PANTHER" id="PTHR28511">
    <property type="entry name" value="ENDONUCLEASE V"/>
    <property type="match status" value="1"/>
</dbReference>
<dbReference type="Pfam" id="PF04493">
    <property type="entry name" value="Endonuclease_5"/>
    <property type="match status" value="1"/>
</dbReference>
<evidence type="ECO:0000256" key="3">
    <source>
        <dbReference type="ARBA" id="ARBA00022722"/>
    </source>
</evidence>
<organism evidence="7">
    <name type="scientific">Thermosulfidibacter takaii</name>
    <dbReference type="NCBI Taxonomy" id="412593"/>
    <lineage>
        <taxon>Bacteria</taxon>
        <taxon>Pseudomonadati</taxon>
        <taxon>Thermosulfidibacterota</taxon>
        <taxon>Thermosulfidibacteria</taxon>
        <taxon>Thermosulfidibacterales</taxon>
        <taxon>Thermosulfidibacteraceae</taxon>
    </lineage>
</organism>
<evidence type="ECO:0000256" key="5">
    <source>
        <dbReference type="ARBA" id="ARBA00022801"/>
    </source>
</evidence>
<dbReference type="EC" id="3.1.21.7" evidence="6"/>
<keyword evidence="6" id="KW-0227">DNA damage</keyword>
<keyword evidence="5 6" id="KW-0378">Hydrolase</keyword>
<dbReference type="GO" id="GO:0000287">
    <property type="term" value="F:magnesium ion binding"/>
    <property type="evidence" value="ECO:0007669"/>
    <property type="project" value="UniProtKB-UniRule"/>
</dbReference>
<comment type="subcellular location">
    <subcellularLocation>
        <location evidence="1 6">Cytoplasm</location>
    </subcellularLocation>
</comment>
<keyword evidence="4 6" id="KW-0255">Endonuclease</keyword>
<reference evidence="7" key="1">
    <citation type="journal article" date="2020" name="mSystems">
        <title>Genome- and Community-Level Interaction Insights into Carbon Utilization and Element Cycling Functions of Hydrothermarchaeota in Hydrothermal Sediment.</title>
        <authorList>
            <person name="Zhou Z."/>
            <person name="Liu Y."/>
            <person name="Xu W."/>
            <person name="Pan J."/>
            <person name="Luo Z.H."/>
            <person name="Li M."/>
        </authorList>
    </citation>
    <scope>NUCLEOTIDE SEQUENCE [LARGE SCALE GENOMIC DNA]</scope>
    <source>
        <strain evidence="7">HyVt-115</strain>
    </source>
</reference>
<keyword evidence="6" id="KW-0460">Magnesium</keyword>
<dbReference type="PANTHER" id="PTHR28511:SF1">
    <property type="entry name" value="ENDONUCLEASE V"/>
    <property type="match status" value="1"/>
</dbReference>
<evidence type="ECO:0000313" key="7">
    <source>
        <dbReference type="EMBL" id="HDD52713.1"/>
    </source>
</evidence>
<dbReference type="HAMAP" id="MF_00801">
    <property type="entry name" value="Endonuclease_5"/>
    <property type="match status" value="1"/>
</dbReference>